<evidence type="ECO:0000313" key="1">
    <source>
        <dbReference type="EMBL" id="AMM31014.1"/>
    </source>
</evidence>
<gene>
    <name evidence="1" type="ORF">SA2016_0313</name>
</gene>
<sequence length="140" mass="14890">MKGPVDVEFWAPQKQLPEEEQIRTFLFLTDPSGVRMAAVGGRYDGAYVVYEFDVSALAASGAPVETVHEWAVAVMNVLFQQDETATDGFTDPVLLSEAYKTGKLGATARDVPEAFNGFSSLRHAVHVAQGGAGAVAEGAL</sequence>
<accession>A0A126ZWT8</accession>
<dbReference type="RefSeq" id="WP_066494594.1">
    <property type="nucleotide sequence ID" value="NZ_BJMO01000007.1"/>
</dbReference>
<dbReference type="AlphaFoldDB" id="A0A126ZWT8"/>
<dbReference type="Proteomes" id="UP000070134">
    <property type="component" value="Chromosome"/>
</dbReference>
<evidence type="ECO:0000313" key="2">
    <source>
        <dbReference type="Proteomes" id="UP000070134"/>
    </source>
</evidence>
<keyword evidence="2" id="KW-1185">Reference proteome</keyword>
<reference evidence="1 2" key="1">
    <citation type="submission" date="2016-02" db="EMBL/GenBank/DDBJ databases">
        <title>Complete genome of Sinomonas atrocyanea KCTC 3377.</title>
        <authorList>
            <person name="Kim K.M."/>
        </authorList>
    </citation>
    <scope>NUCLEOTIDE SEQUENCE [LARGE SCALE GENOMIC DNA]</scope>
    <source>
        <strain evidence="1 2">KCTC 3377</strain>
    </source>
</reference>
<proteinExistence type="predicted"/>
<dbReference type="KEGG" id="satk:SA2016_0313"/>
<protein>
    <submittedName>
        <fullName evidence="1">Uncharacterized protein</fullName>
    </submittedName>
</protein>
<dbReference type="EMBL" id="CP014518">
    <property type="protein sequence ID" value="AMM31014.1"/>
    <property type="molecule type" value="Genomic_DNA"/>
</dbReference>
<organism evidence="1 2">
    <name type="scientific">Sinomonas atrocyanea</name>
    <dbReference type="NCBI Taxonomy" id="37927"/>
    <lineage>
        <taxon>Bacteria</taxon>
        <taxon>Bacillati</taxon>
        <taxon>Actinomycetota</taxon>
        <taxon>Actinomycetes</taxon>
        <taxon>Micrococcales</taxon>
        <taxon>Micrococcaceae</taxon>
        <taxon>Sinomonas</taxon>
    </lineage>
</organism>
<name>A0A126ZWT8_9MICC</name>